<proteinExistence type="predicted"/>
<sequence>MARTIEGFTQFDFTHHRTTHPVYRTGTGPAVIVISEIPGITPKVIAFARRVSDLGCTVFLPSLFGIPGREIDGKAVRTAMRNVCVSREFTMFARGKASPVTAWLRALAKQAHEECGGPGVGAVGMCFTGGFALAMAVDRRMLAPVLAQPSLPFAVGAARKADVGLDTASLARVKERCADEGLCVLGLRFTDDKFVPAERFARLRRELGDGFVGVEIPSSSVPNGSQPGGMAHSVLTEDLVDEPGHPTRAALDQVLQLFRDRLLS</sequence>
<organism evidence="2 3">
    <name type="scientific">Cryptosporangium minutisporangium</name>
    <dbReference type="NCBI Taxonomy" id="113569"/>
    <lineage>
        <taxon>Bacteria</taxon>
        <taxon>Bacillati</taxon>
        <taxon>Actinomycetota</taxon>
        <taxon>Actinomycetes</taxon>
        <taxon>Cryptosporangiales</taxon>
        <taxon>Cryptosporangiaceae</taxon>
        <taxon>Cryptosporangium</taxon>
    </lineage>
</organism>
<dbReference type="InterPro" id="IPR029058">
    <property type="entry name" value="AB_hydrolase_fold"/>
</dbReference>
<evidence type="ECO:0000313" key="2">
    <source>
        <dbReference type="EMBL" id="GAA3393502.1"/>
    </source>
</evidence>
<dbReference type="Gene3D" id="3.40.50.1820">
    <property type="entry name" value="alpha/beta hydrolase"/>
    <property type="match status" value="1"/>
</dbReference>
<accession>A0ABP6T685</accession>
<dbReference type="Pfam" id="PF01738">
    <property type="entry name" value="DLH"/>
    <property type="match status" value="1"/>
</dbReference>
<dbReference type="RefSeq" id="WP_345731540.1">
    <property type="nucleotide sequence ID" value="NZ_BAAAYN010000043.1"/>
</dbReference>
<dbReference type="Proteomes" id="UP001501676">
    <property type="component" value="Unassembled WGS sequence"/>
</dbReference>
<gene>
    <name evidence="2" type="ORF">GCM10020369_59280</name>
</gene>
<feature type="domain" description="Dienelactone hydrolase" evidence="1">
    <location>
        <begin position="28"/>
        <end position="144"/>
    </location>
</feature>
<keyword evidence="3" id="KW-1185">Reference proteome</keyword>
<protein>
    <submittedName>
        <fullName evidence="2">Dienelactone hydrolase family protein</fullName>
    </submittedName>
</protein>
<evidence type="ECO:0000313" key="3">
    <source>
        <dbReference type="Proteomes" id="UP001501676"/>
    </source>
</evidence>
<comment type="caution">
    <text evidence="2">The sequence shown here is derived from an EMBL/GenBank/DDBJ whole genome shotgun (WGS) entry which is preliminary data.</text>
</comment>
<keyword evidence="2" id="KW-0378">Hydrolase</keyword>
<evidence type="ECO:0000259" key="1">
    <source>
        <dbReference type="Pfam" id="PF01738"/>
    </source>
</evidence>
<name>A0ABP6T685_9ACTN</name>
<reference evidence="3" key="1">
    <citation type="journal article" date="2019" name="Int. J. Syst. Evol. Microbiol.">
        <title>The Global Catalogue of Microorganisms (GCM) 10K type strain sequencing project: providing services to taxonomists for standard genome sequencing and annotation.</title>
        <authorList>
            <consortium name="The Broad Institute Genomics Platform"/>
            <consortium name="The Broad Institute Genome Sequencing Center for Infectious Disease"/>
            <person name="Wu L."/>
            <person name="Ma J."/>
        </authorList>
    </citation>
    <scope>NUCLEOTIDE SEQUENCE [LARGE SCALE GENOMIC DNA]</scope>
    <source>
        <strain evidence="3">JCM 9458</strain>
    </source>
</reference>
<dbReference type="InterPro" id="IPR002925">
    <property type="entry name" value="Dienelactn_hydro"/>
</dbReference>
<dbReference type="SUPFAM" id="SSF53474">
    <property type="entry name" value="alpha/beta-Hydrolases"/>
    <property type="match status" value="1"/>
</dbReference>
<dbReference type="GO" id="GO:0016787">
    <property type="term" value="F:hydrolase activity"/>
    <property type="evidence" value="ECO:0007669"/>
    <property type="project" value="UniProtKB-KW"/>
</dbReference>
<dbReference type="EMBL" id="BAAAYN010000043">
    <property type="protein sequence ID" value="GAA3393502.1"/>
    <property type="molecule type" value="Genomic_DNA"/>
</dbReference>